<evidence type="ECO:0000313" key="4">
    <source>
        <dbReference type="WBParaSite" id="SPAL_0001545300.1"/>
    </source>
</evidence>
<keyword evidence="1" id="KW-0175">Coiled coil</keyword>
<organism evidence="3 4">
    <name type="scientific">Strongyloides papillosus</name>
    <name type="common">Intestinal threadworm</name>
    <dbReference type="NCBI Taxonomy" id="174720"/>
    <lineage>
        <taxon>Eukaryota</taxon>
        <taxon>Metazoa</taxon>
        <taxon>Ecdysozoa</taxon>
        <taxon>Nematoda</taxon>
        <taxon>Chromadorea</taxon>
        <taxon>Rhabditida</taxon>
        <taxon>Tylenchina</taxon>
        <taxon>Panagrolaimomorpha</taxon>
        <taxon>Strongyloidoidea</taxon>
        <taxon>Strongyloididae</taxon>
        <taxon>Strongyloides</taxon>
    </lineage>
</organism>
<proteinExistence type="predicted"/>
<name>A0A0N5CC44_STREA</name>
<keyword evidence="3" id="KW-1185">Reference proteome</keyword>
<feature type="signal peptide" evidence="2">
    <location>
        <begin position="1"/>
        <end position="21"/>
    </location>
</feature>
<feature type="chain" id="PRO_5005895764" evidence="2">
    <location>
        <begin position="22"/>
        <end position="210"/>
    </location>
</feature>
<evidence type="ECO:0000256" key="1">
    <source>
        <dbReference type="SAM" id="Coils"/>
    </source>
</evidence>
<dbReference type="AlphaFoldDB" id="A0A0N5CC44"/>
<keyword evidence="2" id="KW-0732">Signal</keyword>
<feature type="coiled-coil region" evidence="1">
    <location>
        <begin position="75"/>
        <end position="161"/>
    </location>
</feature>
<dbReference type="Proteomes" id="UP000046392">
    <property type="component" value="Unplaced"/>
</dbReference>
<evidence type="ECO:0000256" key="2">
    <source>
        <dbReference type="SAM" id="SignalP"/>
    </source>
</evidence>
<dbReference type="WBParaSite" id="SPAL_0001545300.1">
    <property type="protein sequence ID" value="SPAL_0001545300.1"/>
    <property type="gene ID" value="SPAL_0001545300"/>
</dbReference>
<reference evidence="4" key="1">
    <citation type="submission" date="2017-02" db="UniProtKB">
        <authorList>
            <consortium name="WormBaseParasite"/>
        </authorList>
    </citation>
    <scope>IDENTIFICATION</scope>
</reference>
<accession>A0A0N5CC44</accession>
<sequence length="210" mass="24953">MFHPKSRFPFILIILVGVISTYNLEKLDANDLADHNFVLSNGILVNNDASKLSSFPEENSFDVDTRKKRMAPLNKRKMKNKLNQIKKQKQKEIEAHKRNERHLKELLRKQQKQREAAKREQQKQQQLAALKKALQLKQLKERQLQERLRRDEERLKKLEFIHNKMKETQVTVKPHIITKTIKVLPSKKNTLVTPKEKTTRVVRRKVTKKQ</sequence>
<evidence type="ECO:0000313" key="3">
    <source>
        <dbReference type="Proteomes" id="UP000046392"/>
    </source>
</evidence>
<protein>
    <submittedName>
        <fullName evidence="4">Uncharacterized protein</fullName>
    </submittedName>
</protein>